<protein>
    <submittedName>
        <fullName evidence="1">Dot/Icm secretion system substrate</fullName>
    </submittedName>
</protein>
<dbReference type="Proteomes" id="UP000054662">
    <property type="component" value="Unassembled WGS sequence"/>
</dbReference>
<gene>
    <name evidence="1" type="ORF">Lwor_1845</name>
</gene>
<dbReference type="OrthoDB" id="5645462at2"/>
<evidence type="ECO:0000313" key="2">
    <source>
        <dbReference type="Proteomes" id="UP000054662"/>
    </source>
</evidence>
<comment type="caution">
    <text evidence="1">The sequence shown here is derived from an EMBL/GenBank/DDBJ whole genome shotgun (WGS) entry which is preliminary data.</text>
</comment>
<proteinExistence type="predicted"/>
<dbReference type="STRING" id="45076.Lwor_1845"/>
<reference evidence="1 2" key="1">
    <citation type="submission" date="2015-11" db="EMBL/GenBank/DDBJ databases">
        <title>Genomic analysis of 38 Legionella species identifies large and diverse effector repertoires.</title>
        <authorList>
            <person name="Burstein D."/>
            <person name="Amaro F."/>
            <person name="Zusman T."/>
            <person name="Lifshitz Z."/>
            <person name="Cohen O."/>
            <person name="Gilbert J.A."/>
            <person name="Pupko T."/>
            <person name="Shuman H.A."/>
            <person name="Segal G."/>
        </authorList>
    </citation>
    <scope>NUCLEOTIDE SEQUENCE [LARGE SCALE GENOMIC DNA]</scope>
    <source>
        <strain evidence="1 2">ATCC 49508</strain>
    </source>
</reference>
<evidence type="ECO:0000313" key="1">
    <source>
        <dbReference type="EMBL" id="KTD77963.1"/>
    </source>
</evidence>
<accession>A0A0W1A9J5</accession>
<organism evidence="1 2">
    <name type="scientific">Legionella worsleiensis</name>
    <dbReference type="NCBI Taxonomy" id="45076"/>
    <lineage>
        <taxon>Bacteria</taxon>
        <taxon>Pseudomonadati</taxon>
        <taxon>Pseudomonadota</taxon>
        <taxon>Gammaproteobacteria</taxon>
        <taxon>Legionellales</taxon>
        <taxon>Legionellaceae</taxon>
        <taxon>Legionella</taxon>
    </lineage>
</organism>
<dbReference type="EMBL" id="LNZC01000022">
    <property type="protein sequence ID" value="KTD77963.1"/>
    <property type="molecule type" value="Genomic_DNA"/>
</dbReference>
<dbReference type="AlphaFoldDB" id="A0A0W1A9J5"/>
<dbReference type="PATRIC" id="fig|45076.6.peg.2007"/>
<keyword evidence="2" id="KW-1185">Reference proteome</keyword>
<sequence>MVALSNVSSEFSLLVKELHKKPDNPALKQELVSRMAEMKALARKNPLDLYRLAQVYAPTSPQYKNMMRQSAASGCTNAMLSLTELLLKSGSSNDLKTAAYYMRMIEASKDTHIIKQSRAFLSLYPELAQELRTTVKAEQYHSKIRFFSAAPEHAHQQQDELHNDFAL</sequence>
<name>A0A0W1A9J5_9GAMM</name>
<dbReference type="RefSeq" id="WP_058493627.1">
    <property type="nucleotide sequence ID" value="NZ_CBCRUR010000015.1"/>
</dbReference>